<dbReference type="InterPro" id="IPR012340">
    <property type="entry name" value="NA-bd_OB-fold"/>
</dbReference>
<evidence type="ECO:0000256" key="4">
    <source>
        <dbReference type="SAM" id="MobiDB-lite"/>
    </source>
</evidence>
<organism evidence="7 8">
    <name type="scientific">Wallemia ichthyophaga (strain EXF-994 / CBS 113033)</name>
    <dbReference type="NCBI Taxonomy" id="1299270"/>
    <lineage>
        <taxon>Eukaryota</taxon>
        <taxon>Fungi</taxon>
        <taxon>Dikarya</taxon>
        <taxon>Basidiomycota</taxon>
        <taxon>Wallemiomycotina</taxon>
        <taxon>Wallemiomycetes</taxon>
        <taxon>Wallemiales</taxon>
        <taxon>Wallemiaceae</taxon>
        <taxon>Wallemia</taxon>
    </lineage>
</organism>
<dbReference type="Proteomes" id="UP000014064">
    <property type="component" value="Unassembled WGS sequence"/>
</dbReference>
<dbReference type="SUPFAM" id="SSF81872">
    <property type="entry name" value="BRCA2 helical domain"/>
    <property type="match status" value="1"/>
</dbReference>
<keyword evidence="8" id="KW-1185">Reference proteome</keyword>
<dbReference type="GO" id="GO:0005956">
    <property type="term" value="C:protein kinase CK2 complex"/>
    <property type="evidence" value="ECO:0007669"/>
    <property type="project" value="UniProtKB-UniRule"/>
</dbReference>
<keyword evidence="7" id="KW-0418">Kinase</keyword>
<evidence type="ECO:0000259" key="5">
    <source>
        <dbReference type="Pfam" id="PF09103"/>
    </source>
</evidence>
<feature type="domain" description="BRCA2 OB1" evidence="5">
    <location>
        <begin position="425"/>
        <end position="530"/>
    </location>
</feature>
<comment type="function">
    <text evidence="2 3">Regulatory subunit of casein kinase II/CK2. As part of the kinase complex regulates the basal catalytic activity of the alpha subunit a constitutively active serine/threonine-protein kinase that phosphorylates a large number of substrates containing acidic residues C-terminal to the phosphorylated serine or threonine.</text>
</comment>
<name>R9AHC5_WALI9</name>
<dbReference type="eggNOG" id="KOG3092">
    <property type="taxonomic scope" value="Eukaryota"/>
</dbReference>
<dbReference type="Pfam" id="PF09169">
    <property type="entry name" value="BRCA-2_helical"/>
    <property type="match status" value="1"/>
</dbReference>
<evidence type="ECO:0000313" key="8">
    <source>
        <dbReference type="Proteomes" id="UP000014064"/>
    </source>
</evidence>
<dbReference type="SUPFAM" id="SSF50249">
    <property type="entry name" value="Nucleic acid-binding proteins"/>
    <property type="match status" value="2"/>
</dbReference>
<sequence length="973" mass="109754">MSNQLNYTNSGIFEGINFDNDLLSSPSPTLKRSISKIDNDDVNQFNPDDIIQDTPPQSPTTDHFVGFTSGCGIPIQPPSNDGFKRAAKLLDADVSEDNHLTETHNSRVDALNNLSNHYNDYNDDIDHVDNSDPQHLNNPGFIGFVTAAGAPMPIPSQHAIDNAKSKYNHKPVDSNNNLQLSTPYHLENSLESDHFTPSKRSNTPLQPLQPLQLLNKHIVKNQHSTPFKSPLINSNSHLDNNVTPKSSKPRLSLGITSNKPPKRQKFVTPFKQGVIPSTKIGASTNKPFNNNQPIKHKAKNRVFNLKSSSERKSMSDYGVRPWGYTLAYLRAVNIPQIVLQMNCQSAQDFAFTSNHTSTNAFQDMKNRGCTSINLRWVKNHWKFIITKLSAIIRSCPSEMTRWSYQEVLGQLLYRYQREINLAERSAVKRIQEHDSSSSRPMILFVSQILDEKMIELSDGWYPIYTQIDSCLSRAVKRNKIKVGAKISIIGAKLNSGYEGTDVLDAVGLSNLSISGNSTSLARWDDKLGFQPPLTGFISNLSSLSPDGGIIALLDVVVTSVFPLAYMDMEHNFGDSAWNQVEENKRLQDEQNRINIDSEAESYKRNKEIEFIEDILIRLNDATTDATKDEGGADDVDVDDELDNIIAMTESKHRIQKIKSLSGSVAAKLALAARDRMTNLRKEAGNIKVEKRKIRNFRIIRVEDHNRGSKKDRISAQLHVWDAITINEEFKQGDRFKDSFSNSWISWFLSTKGNEYFCEVDEEYILDRFNLTGLNNDVQNYSQALELITDNLDDEDLDDEQRDAIENSARYLYGLIHARYIITSRGLAKMLDKHKRADFGRCPRVFCTSQSLLPVGLSDVPYTKAVKLFCPRCEDLYSPKSSRHGSIDGAYFGTTFPHMLFLVYPQQLPSKTSNNLPTSKPATSTDAAIGVERYLPKIFGFPVHEMSKLARWQEAQRDLQISRLKQSSSDPSYV</sequence>
<proteinExistence type="inferred from homology"/>
<comment type="similarity">
    <text evidence="1 3">Belongs to the casein kinase 2 subunit beta family.</text>
</comment>
<dbReference type="Pfam" id="PF01214">
    <property type="entry name" value="CK_II_beta"/>
    <property type="match status" value="1"/>
</dbReference>
<feature type="region of interest" description="Disordered" evidence="4">
    <location>
        <begin position="229"/>
        <end position="264"/>
    </location>
</feature>
<feature type="compositionally biased region" description="Polar residues" evidence="4">
    <location>
        <begin position="229"/>
        <end position="246"/>
    </location>
</feature>
<evidence type="ECO:0000256" key="2">
    <source>
        <dbReference type="ARBA" id="ARBA00045899"/>
    </source>
</evidence>
<dbReference type="InterPro" id="IPR036315">
    <property type="entry name" value="BRCA2_hlx_sf"/>
</dbReference>
<dbReference type="FunFam" id="2.20.25.20:FF:000002">
    <property type="entry name" value="Casein kinase II subunit beta"/>
    <property type="match status" value="1"/>
</dbReference>
<dbReference type="OrthoDB" id="21095at2759"/>
<dbReference type="KEGG" id="wic:J056_001773"/>
<dbReference type="GO" id="GO:0000724">
    <property type="term" value="P:double-strand break repair via homologous recombination"/>
    <property type="evidence" value="ECO:0007669"/>
    <property type="project" value="InterPro"/>
</dbReference>
<dbReference type="OMA" id="RALECST"/>
<keyword evidence="7" id="KW-0808">Transferase</keyword>
<dbReference type="PRINTS" id="PR00472">
    <property type="entry name" value="CASNKINASEII"/>
</dbReference>
<dbReference type="GeneID" id="20374725"/>
<evidence type="ECO:0000256" key="3">
    <source>
        <dbReference type="RuleBase" id="RU361268"/>
    </source>
</evidence>
<dbReference type="AlphaFoldDB" id="R9AHC5"/>
<dbReference type="PANTHER" id="PTHR11740">
    <property type="entry name" value="CASEIN KINASE II SUBUNIT BETA"/>
    <property type="match status" value="1"/>
</dbReference>
<dbReference type="STRING" id="1299270.R9AHC5"/>
<dbReference type="GO" id="GO:0016301">
    <property type="term" value="F:kinase activity"/>
    <property type="evidence" value="ECO:0007669"/>
    <property type="project" value="UniProtKB-KW"/>
</dbReference>
<reference evidence="8" key="1">
    <citation type="journal article" date="2013" name="BMC Genomics">
        <title>Genome and transcriptome sequencing of the halophilic fungus Wallemia ichthyophaga: haloadaptations present and absent.</title>
        <authorList>
            <person name="Zajc J."/>
            <person name="Liu Y."/>
            <person name="Dai W."/>
            <person name="Yang Z."/>
            <person name="Hu J."/>
            <person name="Gostincar C."/>
            <person name="Gunde-Cimerman N."/>
        </authorList>
    </citation>
    <scope>NUCLEOTIDE SEQUENCE [LARGE SCALE GENOMIC DNA]</scope>
    <source>
        <strain evidence="8">EXF-994 / CBS 113033</strain>
    </source>
</reference>
<feature type="domain" description="Breast cancer type 2 susceptibility protein helical" evidence="6">
    <location>
        <begin position="370"/>
        <end position="420"/>
    </location>
</feature>
<dbReference type="SUPFAM" id="SSF57798">
    <property type="entry name" value="Casein kinase II beta subunit"/>
    <property type="match status" value="1"/>
</dbReference>
<comment type="subunit">
    <text evidence="3">Tetramer of two alpha and two beta subunits.</text>
</comment>
<evidence type="ECO:0000256" key="1">
    <source>
        <dbReference type="ARBA" id="ARBA00006941"/>
    </source>
</evidence>
<dbReference type="Gene3D" id="2.40.50.140">
    <property type="entry name" value="Nucleic acid-binding proteins"/>
    <property type="match status" value="2"/>
</dbReference>
<dbReference type="InterPro" id="IPR015187">
    <property type="entry name" value="BRCA2_OB_1"/>
</dbReference>
<dbReference type="InterPro" id="IPR035991">
    <property type="entry name" value="Casein_kinase_II_beta-like"/>
</dbReference>
<dbReference type="GO" id="GO:0006359">
    <property type="term" value="P:regulation of transcription by RNA polymerase III"/>
    <property type="evidence" value="ECO:0007669"/>
    <property type="project" value="TreeGrafter"/>
</dbReference>
<dbReference type="PROSITE" id="PS01101">
    <property type="entry name" value="CK2_BETA"/>
    <property type="match status" value="1"/>
</dbReference>
<dbReference type="EMBL" id="KE007241">
    <property type="protein sequence ID" value="EOQ99450.1"/>
    <property type="molecule type" value="Genomic_DNA"/>
</dbReference>
<evidence type="ECO:0000259" key="6">
    <source>
        <dbReference type="Pfam" id="PF09169"/>
    </source>
</evidence>
<dbReference type="RefSeq" id="XP_009269676.1">
    <property type="nucleotide sequence ID" value="XM_009271401.1"/>
</dbReference>
<dbReference type="Gene3D" id="2.20.25.20">
    <property type="match status" value="1"/>
</dbReference>
<dbReference type="InterPro" id="IPR015252">
    <property type="entry name" value="BRCA2_hlx"/>
</dbReference>
<dbReference type="Pfam" id="PF09103">
    <property type="entry name" value="BRCA-2_OB1"/>
    <property type="match status" value="1"/>
</dbReference>
<protein>
    <recommendedName>
        <fullName evidence="3">Casein kinase II subunit beta</fullName>
        <shortName evidence="3">CK II beta</shortName>
    </recommendedName>
</protein>
<dbReference type="PANTHER" id="PTHR11740:SF39">
    <property type="entry name" value="CASEIN KINASE II SUBUNIT BETA"/>
    <property type="match status" value="1"/>
</dbReference>
<dbReference type="SMART" id="SM01085">
    <property type="entry name" value="CK_II_beta"/>
    <property type="match status" value="1"/>
</dbReference>
<dbReference type="Gene3D" id="1.10.1820.10">
    <property type="entry name" value="protein kinase ck2 holoenzyme, chain C, domain 1"/>
    <property type="match status" value="1"/>
</dbReference>
<dbReference type="InterPro" id="IPR016149">
    <property type="entry name" value="Casein_kin_II_reg-sub_N"/>
</dbReference>
<dbReference type="GO" id="GO:0005737">
    <property type="term" value="C:cytoplasm"/>
    <property type="evidence" value="ECO:0007669"/>
    <property type="project" value="TreeGrafter"/>
</dbReference>
<dbReference type="HOGENOM" id="CLU_305069_0_0_1"/>
<dbReference type="GO" id="GO:0019887">
    <property type="term" value="F:protein kinase regulator activity"/>
    <property type="evidence" value="ECO:0007669"/>
    <property type="project" value="InterPro"/>
</dbReference>
<dbReference type="eggNOG" id="KOG4751">
    <property type="taxonomic scope" value="Eukaryota"/>
</dbReference>
<dbReference type="FunFam" id="1.10.1820.10:FF:000005">
    <property type="entry name" value="Casein kinase II subunit beta"/>
    <property type="match status" value="1"/>
</dbReference>
<gene>
    <name evidence="7" type="ORF">J056_001773</name>
</gene>
<evidence type="ECO:0000313" key="7">
    <source>
        <dbReference type="EMBL" id="EOQ99450.1"/>
    </source>
</evidence>
<dbReference type="InterPro" id="IPR000704">
    <property type="entry name" value="Casein_kinase_II_reg-sub"/>
</dbReference>
<dbReference type="GO" id="GO:0034456">
    <property type="term" value="C:UTP-C complex"/>
    <property type="evidence" value="ECO:0007669"/>
    <property type="project" value="TreeGrafter"/>
</dbReference>
<accession>R9AHC5</accession>